<dbReference type="EMBL" id="GBXM01052191">
    <property type="protein sequence ID" value="JAH56386.1"/>
    <property type="molecule type" value="Transcribed_RNA"/>
</dbReference>
<dbReference type="EMBL" id="GBXM01044060">
    <property type="protein sequence ID" value="JAH64517.1"/>
    <property type="molecule type" value="Transcribed_RNA"/>
</dbReference>
<name>A0A0E9TS57_ANGAN</name>
<reference evidence="1" key="1">
    <citation type="submission" date="2014-11" db="EMBL/GenBank/DDBJ databases">
        <authorList>
            <person name="Amaro Gonzalez C."/>
        </authorList>
    </citation>
    <scope>NUCLEOTIDE SEQUENCE</scope>
</reference>
<reference evidence="1" key="2">
    <citation type="journal article" date="2015" name="Fish Shellfish Immunol.">
        <title>Early steps in the European eel (Anguilla anguilla)-Vibrio vulnificus interaction in the gills: Role of the RtxA13 toxin.</title>
        <authorList>
            <person name="Callol A."/>
            <person name="Pajuelo D."/>
            <person name="Ebbesson L."/>
            <person name="Teles M."/>
            <person name="MacKenzie S."/>
            <person name="Amaro C."/>
        </authorList>
    </citation>
    <scope>NUCLEOTIDE SEQUENCE</scope>
</reference>
<dbReference type="AlphaFoldDB" id="A0A0E9TS57"/>
<organism evidence="1">
    <name type="scientific">Anguilla anguilla</name>
    <name type="common">European freshwater eel</name>
    <name type="synonym">Muraena anguilla</name>
    <dbReference type="NCBI Taxonomy" id="7936"/>
    <lineage>
        <taxon>Eukaryota</taxon>
        <taxon>Metazoa</taxon>
        <taxon>Chordata</taxon>
        <taxon>Craniata</taxon>
        <taxon>Vertebrata</taxon>
        <taxon>Euteleostomi</taxon>
        <taxon>Actinopterygii</taxon>
        <taxon>Neopterygii</taxon>
        <taxon>Teleostei</taxon>
        <taxon>Anguilliformes</taxon>
        <taxon>Anguillidae</taxon>
        <taxon>Anguilla</taxon>
    </lineage>
</organism>
<sequence>MRLKVRGEWAFPLNMAESNPIYIVQIKVNKRNRNKPGDLFYGSFFIRLVFQKHDI</sequence>
<evidence type="ECO:0000313" key="1">
    <source>
        <dbReference type="EMBL" id="JAH56386.1"/>
    </source>
</evidence>
<accession>A0A0E9TS57</accession>
<proteinExistence type="predicted"/>
<protein>
    <submittedName>
        <fullName evidence="1">Uncharacterized protein</fullName>
    </submittedName>
</protein>